<dbReference type="PANTHER" id="PTHR38248:SF2">
    <property type="entry name" value="FUNK1 11"/>
    <property type="match status" value="1"/>
</dbReference>
<feature type="region of interest" description="Disordered" evidence="1">
    <location>
        <begin position="640"/>
        <end position="705"/>
    </location>
</feature>
<evidence type="ECO:0000313" key="4">
    <source>
        <dbReference type="Proteomes" id="UP000193067"/>
    </source>
</evidence>
<proteinExistence type="predicted"/>
<sequence length="705" mass="79552">MTTHAQESAGPNKNGRAIFRRFGTIINDIVKVPLSNLSPSCRYEEESCTAAYSEASGSQHHVVGSLRLITSPSPNAAPKRSTAATSDIAVSFILKCEDGPNDDINDNRWKTFYSASRALNSNCRRKHAYSIIIEDNHLSLWYFSRSHLARSQEFDLMDVRALVHALSALVFSTVEDLGYDANVRRISEWIEDSKEDQTRYVYRLEKRFFKTLTCRSEYDNLYITGRATRVWEVVEVTSFDDIAPLPHAQRMILRDVWLGHDSETEREIQEKIFERCDELGRNFPPENDARFNGVDNATRSLLRERLKDGSYKNLFLTIEADYRGAVSKPPADGFAPAPYIYDQPVYLNQEAKQPGSDPHRGSTSRANSIPDEAILYQPPPSVPREYKQRQRNFVVYREVCCALHELDDLYDVVQALLDALLALQILFLVSWVHRDVSSGNILSFQGRGKLSDLEYAKEFNLLVGGRSSDPKTGTPIFMSVEFQSEGTVYKKMAKRNTWKNTNRANAPSSSTVPNHHNFQHDLESIFWILTWIVFTHIPGQNCTNVIWELFHSRSLGFAAARLHFLTDEDVCAKKLASLRKDLPPVLSNGLLGMRDVLHMGYHSREKSFGDISSYSPIYGELREILEAIAASVPRGTVKLVRPPPPKVGARSGYAPRTETMDKKKQAPEDTMLAPHKAASLKRARGASDADNVGDESRAGKRAARE</sequence>
<dbReference type="InterPro" id="IPR011009">
    <property type="entry name" value="Kinase-like_dom_sf"/>
</dbReference>
<feature type="compositionally biased region" description="Basic and acidic residues" evidence="1">
    <location>
        <begin position="694"/>
        <end position="705"/>
    </location>
</feature>
<dbReference type="Gene3D" id="1.10.510.10">
    <property type="entry name" value="Transferase(Phosphotransferase) domain 1"/>
    <property type="match status" value="1"/>
</dbReference>
<accession>A0A1Y2II66</accession>
<evidence type="ECO:0000256" key="1">
    <source>
        <dbReference type="SAM" id="MobiDB-lite"/>
    </source>
</evidence>
<feature type="domain" description="Fungal-type protein kinase" evidence="2">
    <location>
        <begin position="79"/>
        <end position="533"/>
    </location>
</feature>
<dbReference type="OrthoDB" id="2748442at2759"/>
<evidence type="ECO:0000313" key="3">
    <source>
        <dbReference type="EMBL" id="OSD00797.1"/>
    </source>
</evidence>
<dbReference type="STRING" id="1353009.A0A1Y2II66"/>
<dbReference type="AlphaFoldDB" id="A0A1Y2II66"/>
<organism evidence="3 4">
    <name type="scientific">Trametes coccinea (strain BRFM310)</name>
    <name type="common">Pycnoporus coccineus</name>
    <dbReference type="NCBI Taxonomy" id="1353009"/>
    <lineage>
        <taxon>Eukaryota</taxon>
        <taxon>Fungi</taxon>
        <taxon>Dikarya</taxon>
        <taxon>Basidiomycota</taxon>
        <taxon>Agaricomycotina</taxon>
        <taxon>Agaricomycetes</taxon>
        <taxon>Polyporales</taxon>
        <taxon>Polyporaceae</taxon>
        <taxon>Trametes</taxon>
    </lineage>
</organism>
<dbReference type="SUPFAM" id="SSF56112">
    <property type="entry name" value="Protein kinase-like (PK-like)"/>
    <property type="match status" value="1"/>
</dbReference>
<keyword evidence="4" id="KW-1185">Reference proteome</keyword>
<protein>
    <recommendedName>
        <fullName evidence="2">Fungal-type protein kinase domain-containing protein</fullName>
    </recommendedName>
</protein>
<dbReference type="PANTHER" id="PTHR38248">
    <property type="entry name" value="FUNK1 6"/>
    <property type="match status" value="1"/>
</dbReference>
<dbReference type="EMBL" id="KZ084116">
    <property type="protein sequence ID" value="OSD00797.1"/>
    <property type="molecule type" value="Genomic_DNA"/>
</dbReference>
<name>A0A1Y2II66_TRAC3</name>
<evidence type="ECO:0000259" key="2">
    <source>
        <dbReference type="Pfam" id="PF17667"/>
    </source>
</evidence>
<feature type="region of interest" description="Disordered" evidence="1">
    <location>
        <begin position="350"/>
        <end position="381"/>
    </location>
</feature>
<gene>
    <name evidence="3" type="ORF">PYCCODRAFT_1469224</name>
</gene>
<dbReference type="InterPro" id="IPR040976">
    <property type="entry name" value="Pkinase_fungal"/>
</dbReference>
<feature type="compositionally biased region" description="Basic and acidic residues" evidence="1">
    <location>
        <begin position="658"/>
        <end position="667"/>
    </location>
</feature>
<dbReference type="Proteomes" id="UP000193067">
    <property type="component" value="Unassembled WGS sequence"/>
</dbReference>
<reference evidence="3 4" key="1">
    <citation type="journal article" date="2015" name="Biotechnol. Biofuels">
        <title>Enhanced degradation of softwood versus hardwood by the white-rot fungus Pycnoporus coccineus.</title>
        <authorList>
            <person name="Couturier M."/>
            <person name="Navarro D."/>
            <person name="Chevret D."/>
            <person name="Henrissat B."/>
            <person name="Piumi F."/>
            <person name="Ruiz-Duenas F.J."/>
            <person name="Martinez A.T."/>
            <person name="Grigoriev I.V."/>
            <person name="Riley R."/>
            <person name="Lipzen A."/>
            <person name="Berrin J.G."/>
            <person name="Master E.R."/>
            <person name="Rosso M.N."/>
        </authorList>
    </citation>
    <scope>NUCLEOTIDE SEQUENCE [LARGE SCALE GENOMIC DNA]</scope>
    <source>
        <strain evidence="3 4">BRFM310</strain>
    </source>
</reference>
<dbReference type="Pfam" id="PF17667">
    <property type="entry name" value="Pkinase_fungal"/>
    <property type="match status" value="1"/>
</dbReference>